<dbReference type="GO" id="GO:0003677">
    <property type="term" value="F:DNA binding"/>
    <property type="evidence" value="ECO:0007669"/>
    <property type="project" value="UniProtKB-KW"/>
</dbReference>
<proteinExistence type="predicted"/>
<dbReference type="SUPFAM" id="SSF52172">
    <property type="entry name" value="CheY-like"/>
    <property type="match status" value="1"/>
</dbReference>
<dbReference type="CDD" id="cd00156">
    <property type="entry name" value="REC"/>
    <property type="match status" value="1"/>
</dbReference>
<dbReference type="Gene3D" id="2.40.50.1020">
    <property type="entry name" value="LytTr DNA-binding domain"/>
    <property type="match status" value="1"/>
</dbReference>
<keyword evidence="4" id="KW-1185">Reference proteome</keyword>
<dbReference type="SMART" id="SM00850">
    <property type="entry name" value="LytTR"/>
    <property type="match status" value="1"/>
</dbReference>
<keyword evidence="3" id="KW-0238">DNA-binding</keyword>
<dbReference type="PANTHER" id="PTHR37299">
    <property type="entry name" value="TRANSCRIPTIONAL REGULATOR-RELATED"/>
    <property type="match status" value="1"/>
</dbReference>
<keyword evidence="1" id="KW-0597">Phosphoprotein</keyword>
<dbReference type="PROSITE" id="PS50110">
    <property type="entry name" value="RESPONSE_REGULATORY"/>
    <property type="match status" value="1"/>
</dbReference>
<dbReference type="Pfam" id="PF04397">
    <property type="entry name" value="LytTR"/>
    <property type="match status" value="1"/>
</dbReference>
<organism evidence="3 4">
    <name type="scientific">Breznakia pachnodae</name>
    <dbReference type="NCBI Taxonomy" id="265178"/>
    <lineage>
        <taxon>Bacteria</taxon>
        <taxon>Bacillati</taxon>
        <taxon>Bacillota</taxon>
        <taxon>Erysipelotrichia</taxon>
        <taxon>Erysipelotrichales</taxon>
        <taxon>Erysipelotrichaceae</taxon>
        <taxon>Breznakia</taxon>
    </lineage>
</organism>
<dbReference type="RefSeq" id="WP_307406684.1">
    <property type="nucleotide sequence ID" value="NZ_JAUSUR010000002.1"/>
</dbReference>
<dbReference type="InterPro" id="IPR007492">
    <property type="entry name" value="LytTR_DNA-bd_dom"/>
</dbReference>
<sequence length="237" mass="28487">MSQTICIVDDDQLYLETMRRFIESQRVFKDCDVHSYSNPSDPRIMKKEFDLYFLDIDMPEISGFELAVKIQKKYSDAIFLFVSSHNEFVYDSFKFSAFYFVRKDHFDADMNDALHRAYEKFSKREERYIVETRGNKAALRYSDILYFEKIDNKLLTATLNYGDFYEVKTMKALNEEIDLKKHHFSMINSGTCVNLACVTRLNGYDIYLKNNFNLRTSRRYFHDFKEDYEKYLMERDV</sequence>
<name>A0ABU0E174_9FIRM</name>
<evidence type="ECO:0000259" key="2">
    <source>
        <dbReference type="PROSITE" id="PS50110"/>
    </source>
</evidence>
<dbReference type="Proteomes" id="UP001230220">
    <property type="component" value="Unassembled WGS sequence"/>
</dbReference>
<reference evidence="3 4" key="1">
    <citation type="submission" date="2023-07" db="EMBL/GenBank/DDBJ databases">
        <title>Genomic Encyclopedia of Type Strains, Phase IV (KMG-IV): sequencing the most valuable type-strain genomes for metagenomic binning, comparative biology and taxonomic classification.</title>
        <authorList>
            <person name="Goeker M."/>
        </authorList>
    </citation>
    <scope>NUCLEOTIDE SEQUENCE [LARGE SCALE GENOMIC DNA]</scope>
    <source>
        <strain evidence="3 4">DSM 16784</strain>
    </source>
</reference>
<gene>
    <name evidence="3" type="ORF">J2S15_001374</name>
</gene>
<feature type="modified residue" description="4-aspartylphosphate" evidence="1">
    <location>
        <position position="55"/>
    </location>
</feature>
<dbReference type="SMART" id="SM00448">
    <property type="entry name" value="REC"/>
    <property type="match status" value="1"/>
</dbReference>
<evidence type="ECO:0000313" key="3">
    <source>
        <dbReference type="EMBL" id="MDQ0360629.1"/>
    </source>
</evidence>
<feature type="domain" description="Response regulatory" evidence="2">
    <location>
        <begin position="4"/>
        <end position="118"/>
    </location>
</feature>
<evidence type="ECO:0000256" key="1">
    <source>
        <dbReference type="PROSITE-ProRule" id="PRU00169"/>
    </source>
</evidence>
<evidence type="ECO:0000313" key="4">
    <source>
        <dbReference type="Proteomes" id="UP001230220"/>
    </source>
</evidence>
<dbReference type="Gene3D" id="3.40.50.2300">
    <property type="match status" value="1"/>
</dbReference>
<accession>A0ABU0E174</accession>
<protein>
    <submittedName>
        <fullName evidence="3">DNA-binding LytR/AlgR family response regulator</fullName>
    </submittedName>
</protein>
<dbReference type="Pfam" id="PF00072">
    <property type="entry name" value="Response_reg"/>
    <property type="match status" value="1"/>
</dbReference>
<dbReference type="InterPro" id="IPR001789">
    <property type="entry name" value="Sig_transdc_resp-reg_receiver"/>
</dbReference>
<dbReference type="InterPro" id="IPR011006">
    <property type="entry name" value="CheY-like_superfamily"/>
</dbReference>
<dbReference type="InterPro" id="IPR046947">
    <property type="entry name" value="LytR-like"/>
</dbReference>
<dbReference type="EMBL" id="JAUSUR010000002">
    <property type="protein sequence ID" value="MDQ0360629.1"/>
    <property type="molecule type" value="Genomic_DNA"/>
</dbReference>
<comment type="caution">
    <text evidence="3">The sequence shown here is derived from an EMBL/GenBank/DDBJ whole genome shotgun (WGS) entry which is preliminary data.</text>
</comment>
<dbReference type="PANTHER" id="PTHR37299:SF1">
    <property type="entry name" value="STAGE 0 SPORULATION PROTEIN A HOMOLOG"/>
    <property type="match status" value="1"/>
</dbReference>